<keyword evidence="5" id="KW-0378">Hydrolase</keyword>
<evidence type="ECO:0000256" key="5">
    <source>
        <dbReference type="ARBA" id="ARBA00022801"/>
    </source>
</evidence>
<evidence type="ECO:0000256" key="3">
    <source>
        <dbReference type="ARBA" id="ARBA00022723"/>
    </source>
</evidence>
<sequence>MHECQNANQYAKELLVWYDKHHRPLPWRQNINIYHTWVCEVMSQQTTLAVVVPKFSEFVKQLPTVDDLAVCDEDTLRQLWSGLGYYARARNLKKGAIFIVEHLEGRFPQSCKEWLEIPGCGLYTAAVIASVCFNEKVACVDGNVTRVVSRLLALSRDVWGSSGQSVIRDFVNSIISDERPGDFNQAMMELGATVCRKTKPLCLLCPLRSQCLASEKNCTELCPPQKPRRDAVDVELFALIIWRKATDTIAIVERTKGFLANTVGFPLIPEIEVLEVKKRFKSLKQFQLVELPGTFAHNITHHRISGKALVVQEVEDYWSAAVEDFWQKLGLPQPFYWVASQAIATKLSTSLDKKVFKLFHVSPFGHPNSKL</sequence>
<gene>
    <name evidence="11" type="ORF">WA1_31510</name>
</gene>
<name>A0A139X3N3_9CYAN</name>
<dbReference type="GO" id="GO:0006298">
    <property type="term" value="P:mismatch repair"/>
    <property type="evidence" value="ECO:0007669"/>
    <property type="project" value="TreeGrafter"/>
</dbReference>
<dbReference type="GO" id="GO:0034039">
    <property type="term" value="F:8-oxo-7,8-dihydroguanine DNA N-glycosylase activity"/>
    <property type="evidence" value="ECO:0007669"/>
    <property type="project" value="TreeGrafter"/>
</dbReference>
<keyword evidence="12" id="KW-1185">Reference proteome</keyword>
<reference evidence="11 12" key="1">
    <citation type="journal article" date="2013" name="Genome Biol. Evol.">
        <title>Genomes of Stigonematalean cyanobacteria (subsection V) and the evolution of oxygenic photosynthesis from prokaryotes to plastids.</title>
        <authorList>
            <person name="Dagan T."/>
            <person name="Roettger M."/>
            <person name="Stucken K."/>
            <person name="Landan G."/>
            <person name="Koch R."/>
            <person name="Major P."/>
            <person name="Gould S.B."/>
            <person name="Goremykin V.V."/>
            <person name="Rippka R."/>
            <person name="Tandeau de Marsac N."/>
            <person name="Gugger M."/>
            <person name="Lockhart P.J."/>
            <person name="Allen J.F."/>
            <person name="Brune I."/>
            <person name="Maus I."/>
            <person name="Puhler A."/>
            <person name="Martin W.F."/>
        </authorList>
    </citation>
    <scope>NUCLEOTIDE SEQUENCE [LARGE SCALE GENOMIC DNA]</scope>
    <source>
        <strain evidence="11 12">PCC 7110</strain>
    </source>
</reference>
<evidence type="ECO:0000256" key="7">
    <source>
        <dbReference type="ARBA" id="ARBA00023014"/>
    </source>
</evidence>
<feature type="domain" description="HhH-GPD" evidence="10">
    <location>
        <begin position="42"/>
        <end position="193"/>
    </location>
</feature>
<dbReference type="GO" id="GO:0006284">
    <property type="term" value="P:base-excision repair"/>
    <property type="evidence" value="ECO:0007669"/>
    <property type="project" value="InterPro"/>
</dbReference>
<evidence type="ECO:0000256" key="1">
    <source>
        <dbReference type="ARBA" id="ARBA00001966"/>
    </source>
</evidence>
<dbReference type="InterPro" id="IPR044298">
    <property type="entry name" value="MIG/MutY"/>
</dbReference>
<proteinExistence type="inferred from homology"/>
<dbReference type="InterPro" id="IPR004035">
    <property type="entry name" value="Endouclease-III_FeS-bd_BS"/>
</dbReference>
<dbReference type="SMART" id="SM00478">
    <property type="entry name" value="ENDO3c"/>
    <property type="match status" value="1"/>
</dbReference>
<evidence type="ECO:0000256" key="6">
    <source>
        <dbReference type="ARBA" id="ARBA00023004"/>
    </source>
</evidence>
<dbReference type="InterPro" id="IPR023170">
    <property type="entry name" value="HhH_base_excis_C"/>
</dbReference>
<keyword evidence="7" id="KW-0411">Iron-sulfur</keyword>
<dbReference type="InterPro" id="IPR003265">
    <property type="entry name" value="HhH-GPD_domain"/>
</dbReference>
<dbReference type="RefSeq" id="WP_017740335.1">
    <property type="nucleotide sequence ID" value="NZ_KQ976354.1"/>
</dbReference>
<keyword evidence="8" id="KW-0234">DNA repair</keyword>
<dbReference type="InterPro" id="IPR003651">
    <property type="entry name" value="Endonuclease3_FeS-loop_motif"/>
</dbReference>
<evidence type="ECO:0000256" key="8">
    <source>
        <dbReference type="ARBA" id="ARBA00023204"/>
    </source>
</evidence>
<dbReference type="GO" id="GO:0046872">
    <property type="term" value="F:metal ion binding"/>
    <property type="evidence" value="ECO:0007669"/>
    <property type="project" value="UniProtKB-KW"/>
</dbReference>
<keyword evidence="9" id="KW-0326">Glycosidase</keyword>
<dbReference type="GO" id="GO:0051539">
    <property type="term" value="F:4 iron, 4 sulfur cluster binding"/>
    <property type="evidence" value="ECO:0007669"/>
    <property type="project" value="InterPro"/>
</dbReference>
<dbReference type="GO" id="GO:0035485">
    <property type="term" value="F:adenine/guanine mispair binding"/>
    <property type="evidence" value="ECO:0007669"/>
    <property type="project" value="TreeGrafter"/>
</dbReference>
<dbReference type="Pfam" id="PF00730">
    <property type="entry name" value="HhH-GPD"/>
    <property type="match status" value="1"/>
</dbReference>
<dbReference type="CDD" id="cd00056">
    <property type="entry name" value="ENDO3c"/>
    <property type="match status" value="1"/>
</dbReference>
<dbReference type="PROSITE" id="PS00764">
    <property type="entry name" value="ENDONUCLEASE_III_1"/>
    <property type="match status" value="1"/>
</dbReference>
<evidence type="ECO:0000313" key="11">
    <source>
        <dbReference type="EMBL" id="KYC39270.1"/>
    </source>
</evidence>
<evidence type="ECO:0000256" key="9">
    <source>
        <dbReference type="ARBA" id="ARBA00023295"/>
    </source>
</evidence>
<keyword evidence="6" id="KW-0408">Iron</keyword>
<dbReference type="SMART" id="SM00525">
    <property type="entry name" value="FES"/>
    <property type="match status" value="1"/>
</dbReference>
<organism evidence="11 12">
    <name type="scientific">Scytonema hofmannii PCC 7110</name>
    <dbReference type="NCBI Taxonomy" id="128403"/>
    <lineage>
        <taxon>Bacteria</taxon>
        <taxon>Bacillati</taxon>
        <taxon>Cyanobacteriota</taxon>
        <taxon>Cyanophyceae</taxon>
        <taxon>Nostocales</taxon>
        <taxon>Scytonemataceae</taxon>
        <taxon>Scytonema</taxon>
    </lineage>
</organism>
<keyword evidence="3" id="KW-0479">Metal-binding</keyword>
<dbReference type="SUPFAM" id="SSF48150">
    <property type="entry name" value="DNA-glycosylase"/>
    <property type="match status" value="1"/>
</dbReference>
<dbReference type="InterPro" id="IPR011257">
    <property type="entry name" value="DNA_glycosylase"/>
</dbReference>
<dbReference type="STRING" id="128403.WA1_31510"/>
<dbReference type="AlphaFoldDB" id="A0A139X3N3"/>
<evidence type="ECO:0000259" key="10">
    <source>
        <dbReference type="SMART" id="SM00478"/>
    </source>
</evidence>
<dbReference type="Proteomes" id="UP000076925">
    <property type="component" value="Unassembled WGS sequence"/>
</dbReference>
<accession>A0A139X3N3</accession>
<dbReference type="Gene3D" id="1.10.340.30">
    <property type="entry name" value="Hypothetical protein, domain 2"/>
    <property type="match status" value="1"/>
</dbReference>
<comment type="similarity">
    <text evidence="2">Belongs to the Nth/MutY family.</text>
</comment>
<dbReference type="EMBL" id="ANNX02000035">
    <property type="protein sequence ID" value="KYC39270.1"/>
    <property type="molecule type" value="Genomic_DNA"/>
</dbReference>
<evidence type="ECO:0000256" key="2">
    <source>
        <dbReference type="ARBA" id="ARBA00008343"/>
    </source>
</evidence>
<protein>
    <submittedName>
        <fullName evidence="11">A/G-specific adenine glycosylase</fullName>
    </submittedName>
</protein>
<dbReference type="Gene3D" id="1.10.1670.10">
    <property type="entry name" value="Helix-hairpin-Helix base-excision DNA repair enzymes (C-terminal)"/>
    <property type="match status" value="1"/>
</dbReference>
<comment type="cofactor">
    <cofactor evidence="1">
        <name>[4Fe-4S] cluster</name>
        <dbReference type="ChEBI" id="CHEBI:49883"/>
    </cofactor>
</comment>
<dbReference type="GO" id="GO:0000701">
    <property type="term" value="F:purine-specific mismatch base pair DNA N-glycosylase activity"/>
    <property type="evidence" value="ECO:0007669"/>
    <property type="project" value="TreeGrafter"/>
</dbReference>
<evidence type="ECO:0000313" key="12">
    <source>
        <dbReference type="Proteomes" id="UP000076925"/>
    </source>
</evidence>
<dbReference type="PANTHER" id="PTHR42944">
    <property type="entry name" value="ADENINE DNA GLYCOSYLASE"/>
    <property type="match status" value="1"/>
</dbReference>
<evidence type="ECO:0000256" key="4">
    <source>
        <dbReference type="ARBA" id="ARBA00022763"/>
    </source>
</evidence>
<keyword evidence="4" id="KW-0227">DNA damage</keyword>
<dbReference type="GO" id="GO:0032357">
    <property type="term" value="F:oxidized purine DNA binding"/>
    <property type="evidence" value="ECO:0007669"/>
    <property type="project" value="TreeGrafter"/>
</dbReference>
<comment type="caution">
    <text evidence="11">The sequence shown here is derived from an EMBL/GenBank/DDBJ whole genome shotgun (WGS) entry which is preliminary data.</text>
</comment>
<dbReference type="PANTHER" id="PTHR42944:SF1">
    <property type="entry name" value="ADENINE DNA GLYCOSYLASE"/>
    <property type="match status" value="1"/>
</dbReference>